<keyword evidence="5" id="KW-0540">Nuclease</keyword>
<evidence type="ECO:0000256" key="13">
    <source>
        <dbReference type="ARBA" id="ARBA00029354"/>
    </source>
</evidence>
<dbReference type="EC" id="3.1.21.10" evidence="14"/>
<keyword evidence="8" id="KW-0227">DNA damage</keyword>
<comment type="similarity">
    <text evidence="2">Belongs to the RusA family.</text>
</comment>
<dbReference type="InterPro" id="IPR008822">
    <property type="entry name" value="Endonuclease_RusA-like"/>
</dbReference>
<keyword evidence="10" id="KW-0460">Magnesium</keyword>
<dbReference type="GO" id="GO:0006310">
    <property type="term" value="P:DNA recombination"/>
    <property type="evidence" value="ECO:0007669"/>
    <property type="project" value="UniProtKB-KW"/>
</dbReference>
<evidence type="ECO:0000256" key="1">
    <source>
        <dbReference type="ARBA" id="ARBA00001946"/>
    </source>
</evidence>
<dbReference type="PIRSF" id="PIRSF001007">
    <property type="entry name" value="RusA"/>
    <property type="match status" value="1"/>
</dbReference>
<evidence type="ECO:0000256" key="14">
    <source>
        <dbReference type="ARBA" id="ARBA00029488"/>
    </source>
</evidence>
<evidence type="ECO:0000256" key="3">
    <source>
        <dbReference type="ARBA" id="ARBA00011738"/>
    </source>
</evidence>
<keyword evidence="12" id="KW-0234">DNA repair</keyword>
<dbReference type="Gene3D" id="3.30.1330.70">
    <property type="entry name" value="Holliday junction resolvase RusA"/>
    <property type="match status" value="1"/>
</dbReference>
<dbReference type="GO" id="GO:0000287">
    <property type="term" value="F:magnesium ion binding"/>
    <property type="evidence" value="ECO:0007669"/>
    <property type="project" value="InterPro"/>
</dbReference>
<evidence type="ECO:0000256" key="7">
    <source>
        <dbReference type="ARBA" id="ARBA00022759"/>
    </source>
</evidence>
<dbReference type="Proteomes" id="UP000325999">
    <property type="component" value="Segment"/>
</dbReference>
<dbReference type="InterPro" id="IPR036614">
    <property type="entry name" value="RusA-like_sf"/>
</dbReference>
<dbReference type="Pfam" id="PF05866">
    <property type="entry name" value="RusA"/>
    <property type="match status" value="1"/>
</dbReference>
<keyword evidence="6" id="KW-0479">Metal-binding</keyword>
<evidence type="ECO:0000256" key="9">
    <source>
        <dbReference type="ARBA" id="ARBA00022801"/>
    </source>
</evidence>
<keyword evidence="11" id="KW-0233">DNA recombination</keyword>
<dbReference type="EMBL" id="MN461279">
    <property type="protein sequence ID" value="QFR59574.1"/>
    <property type="molecule type" value="Genomic_DNA"/>
</dbReference>
<sequence length="136" mass="14969">MLLTTNAPVDETLRLTLPWPPSLNKIWRAVAGRIVLSAAARKYKKAVAAALPTGRASPPFTGRLLVWATLHPPAELAEVKWDVANREKLMIDTLTAQRIWLDDSQIDAMVIMRGTPDGAGRVELTIHTLTPRSDPL</sequence>
<evidence type="ECO:0000256" key="6">
    <source>
        <dbReference type="ARBA" id="ARBA00022723"/>
    </source>
</evidence>
<keyword evidence="18" id="KW-1185">Reference proteome</keyword>
<dbReference type="GO" id="GO:0008821">
    <property type="term" value="F:crossover junction DNA endonuclease activity"/>
    <property type="evidence" value="ECO:0007669"/>
    <property type="project" value="UniProtKB-EC"/>
</dbReference>
<keyword evidence="9" id="KW-0378">Hydrolase</keyword>
<proteinExistence type="inferred from homology"/>
<name>A0A5P8PQM2_9CAUD</name>
<evidence type="ECO:0000256" key="15">
    <source>
        <dbReference type="ARBA" id="ARBA00030920"/>
    </source>
</evidence>
<gene>
    <name evidence="17" type="ORF">phiXaf18_59</name>
</gene>
<evidence type="ECO:0000256" key="11">
    <source>
        <dbReference type="ARBA" id="ARBA00023172"/>
    </source>
</evidence>
<dbReference type="InterPro" id="IPR016281">
    <property type="entry name" value="Endonuclease_RusA"/>
</dbReference>
<organism evidence="17 18">
    <name type="scientific">Xanthomonas virus phiXaf18</name>
    <dbReference type="NCBI Taxonomy" id="2653651"/>
    <lineage>
        <taxon>Viruses</taxon>
        <taxon>Duplodnaviria</taxon>
        <taxon>Heunggongvirae</taxon>
        <taxon>Uroviricota</taxon>
        <taxon>Caudoviricetes</taxon>
        <taxon>Kantovirinae</taxon>
        <taxon>Beograduvirus</taxon>
        <taxon>Beograduvirus Xaf18</taxon>
    </lineage>
</organism>
<dbReference type="GO" id="GO:0006281">
    <property type="term" value="P:DNA repair"/>
    <property type="evidence" value="ECO:0007669"/>
    <property type="project" value="UniProtKB-KW"/>
</dbReference>
<evidence type="ECO:0000256" key="10">
    <source>
        <dbReference type="ARBA" id="ARBA00022842"/>
    </source>
</evidence>
<comment type="subunit">
    <text evidence="3">Homodimer.</text>
</comment>
<reference evidence="17 18" key="1">
    <citation type="submission" date="2019-09" db="EMBL/GenBank/DDBJ databases">
        <title>Complete nucleotide sequence of Xanthomonas phage phiXaf18.</title>
        <authorList>
            <person name="Rios-Sandoval M."/>
            <person name="Quinones-Aguilar E.E."/>
            <person name="Solis-Sanchez G.A."/>
            <person name="Enriquez-Vara J.N."/>
            <person name="Rincon-Enriquez G."/>
        </authorList>
    </citation>
    <scope>NUCLEOTIDE SEQUENCE [LARGE SCALE GENOMIC DNA]</scope>
</reference>
<evidence type="ECO:0000256" key="2">
    <source>
        <dbReference type="ARBA" id="ARBA00008865"/>
    </source>
</evidence>
<evidence type="ECO:0000256" key="16">
    <source>
        <dbReference type="ARBA" id="ARBA00031953"/>
    </source>
</evidence>
<dbReference type="SUPFAM" id="SSF103084">
    <property type="entry name" value="Holliday junction resolvase RusA"/>
    <property type="match status" value="1"/>
</dbReference>
<evidence type="ECO:0000256" key="12">
    <source>
        <dbReference type="ARBA" id="ARBA00023204"/>
    </source>
</evidence>
<comment type="catalytic activity">
    <reaction evidence="13">
        <text>Endonucleolytic cleavage at a junction such as a reciprocal single-stranded crossover between two homologous DNA duplexes (Holliday junction).</text>
        <dbReference type="EC" id="3.1.21.10"/>
    </reaction>
</comment>
<evidence type="ECO:0000313" key="18">
    <source>
        <dbReference type="Proteomes" id="UP000325999"/>
    </source>
</evidence>
<comment type="cofactor">
    <cofactor evidence="1">
        <name>Mg(2+)</name>
        <dbReference type="ChEBI" id="CHEBI:18420"/>
    </cofactor>
</comment>
<protein>
    <recommendedName>
        <fullName evidence="4">Crossover junction endodeoxyribonuclease RusA</fullName>
        <ecNumber evidence="14">3.1.21.10</ecNumber>
    </recommendedName>
    <alternativeName>
        <fullName evidence="15">Holliday junction nuclease RusA</fullName>
    </alternativeName>
    <alternativeName>
        <fullName evidence="16">Holliday junction resolvase</fullName>
    </alternativeName>
</protein>
<evidence type="ECO:0000313" key="17">
    <source>
        <dbReference type="EMBL" id="QFR59574.1"/>
    </source>
</evidence>
<evidence type="ECO:0000256" key="4">
    <source>
        <dbReference type="ARBA" id="ARBA00014885"/>
    </source>
</evidence>
<evidence type="ECO:0000256" key="8">
    <source>
        <dbReference type="ARBA" id="ARBA00022763"/>
    </source>
</evidence>
<evidence type="ECO:0000256" key="5">
    <source>
        <dbReference type="ARBA" id="ARBA00022722"/>
    </source>
</evidence>
<accession>A0A5P8PQM2</accession>
<keyword evidence="7" id="KW-0255">Endonuclease</keyword>